<keyword evidence="6 8" id="KW-0472">Membrane</keyword>
<evidence type="ECO:0000259" key="9">
    <source>
        <dbReference type="Pfam" id="PF02714"/>
    </source>
</evidence>
<feature type="transmembrane region" description="Helical" evidence="8">
    <location>
        <begin position="637"/>
        <end position="654"/>
    </location>
</feature>
<protein>
    <submittedName>
        <fullName evidence="12">Calcium permeable stress-gated cation channel 1</fullName>
    </submittedName>
</protein>
<feature type="transmembrane region" description="Helical" evidence="8">
    <location>
        <begin position="522"/>
        <end position="540"/>
    </location>
</feature>
<feature type="transmembrane region" description="Helical" evidence="8">
    <location>
        <begin position="441"/>
        <end position="461"/>
    </location>
</feature>
<keyword evidence="4 8" id="KW-0812">Transmembrane</keyword>
<evidence type="ECO:0000313" key="13">
    <source>
        <dbReference type="Proteomes" id="UP000238350"/>
    </source>
</evidence>
<keyword evidence="13" id="KW-1185">Reference proteome</keyword>
<proteinExistence type="inferred from homology"/>
<feature type="transmembrane region" description="Helical" evidence="8">
    <location>
        <begin position="16"/>
        <end position="37"/>
    </location>
</feature>
<dbReference type="OrthoDB" id="1689567at2759"/>
<dbReference type="Pfam" id="PF14703">
    <property type="entry name" value="PHM7_cyt"/>
    <property type="match status" value="1"/>
</dbReference>
<evidence type="ECO:0000259" key="10">
    <source>
        <dbReference type="Pfam" id="PF13967"/>
    </source>
</evidence>
<dbReference type="GO" id="GO:0005227">
    <property type="term" value="F:calcium-activated cation channel activity"/>
    <property type="evidence" value="ECO:0007669"/>
    <property type="project" value="InterPro"/>
</dbReference>
<dbReference type="InterPro" id="IPR045122">
    <property type="entry name" value="Csc1-like"/>
</dbReference>
<feature type="domain" description="CSC1/OSCA1-like N-terminal transmembrane" evidence="10">
    <location>
        <begin position="16"/>
        <end position="168"/>
    </location>
</feature>
<dbReference type="AlphaFoldDB" id="A0A2T0FNT0"/>
<feature type="transmembrane region" description="Helical" evidence="8">
    <location>
        <begin position="660"/>
        <end position="678"/>
    </location>
</feature>
<evidence type="ECO:0000256" key="5">
    <source>
        <dbReference type="ARBA" id="ARBA00022989"/>
    </source>
</evidence>
<comment type="caution">
    <text evidence="12">The sequence shown here is derived from an EMBL/GenBank/DDBJ whole genome shotgun (WGS) entry which is preliminary data.</text>
</comment>
<reference evidence="12 13" key="1">
    <citation type="submission" date="2017-04" db="EMBL/GenBank/DDBJ databases">
        <title>Genome sequencing of [Candida] sorbophila.</title>
        <authorList>
            <person name="Ahn J.O."/>
        </authorList>
    </citation>
    <scope>NUCLEOTIDE SEQUENCE [LARGE SCALE GENOMIC DNA]</scope>
    <source>
        <strain evidence="12 13">DS02</strain>
    </source>
</reference>
<evidence type="ECO:0000256" key="3">
    <source>
        <dbReference type="ARBA" id="ARBA00022448"/>
    </source>
</evidence>
<dbReference type="GO" id="GO:0005886">
    <property type="term" value="C:plasma membrane"/>
    <property type="evidence" value="ECO:0007669"/>
    <property type="project" value="TreeGrafter"/>
</dbReference>
<feature type="transmembrane region" description="Helical" evidence="8">
    <location>
        <begin position="98"/>
        <end position="117"/>
    </location>
</feature>
<dbReference type="PANTHER" id="PTHR13018">
    <property type="entry name" value="PROBABLE MEMBRANE PROTEIN DUF221-RELATED"/>
    <property type="match status" value="1"/>
</dbReference>
<dbReference type="RefSeq" id="XP_024666591.1">
    <property type="nucleotide sequence ID" value="XM_024810823.1"/>
</dbReference>
<evidence type="ECO:0000256" key="7">
    <source>
        <dbReference type="SAM" id="MobiDB-lite"/>
    </source>
</evidence>
<evidence type="ECO:0000256" key="8">
    <source>
        <dbReference type="SAM" id="Phobius"/>
    </source>
</evidence>
<dbReference type="GeneID" id="36518014"/>
<evidence type="ECO:0000256" key="1">
    <source>
        <dbReference type="ARBA" id="ARBA00004141"/>
    </source>
</evidence>
<evidence type="ECO:0000313" key="12">
    <source>
        <dbReference type="EMBL" id="PRT56646.1"/>
    </source>
</evidence>
<dbReference type="InterPro" id="IPR032880">
    <property type="entry name" value="CSC1/OSCA1-like_N"/>
</dbReference>
<keyword evidence="5 8" id="KW-1133">Transmembrane helix</keyword>
<feature type="domain" description="CSC1/OSCA1-like cytosolic" evidence="11">
    <location>
        <begin position="189"/>
        <end position="374"/>
    </location>
</feature>
<organism evidence="12 13">
    <name type="scientific">Wickerhamiella sorbophila</name>
    <dbReference type="NCBI Taxonomy" id="45607"/>
    <lineage>
        <taxon>Eukaryota</taxon>
        <taxon>Fungi</taxon>
        <taxon>Dikarya</taxon>
        <taxon>Ascomycota</taxon>
        <taxon>Saccharomycotina</taxon>
        <taxon>Dipodascomycetes</taxon>
        <taxon>Dipodascales</taxon>
        <taxon>Trichomonascaceae</taxon>
        <taxon>Wickerhamiella</taxon>
    </lineage>
</organism>
<comment type="subcellular location">
    <subcellularLocation>
        <location evidence="1">Membrane</location>
        <topology evidence="1">Multi-pass membrane protein</topology>
    </subcellularLocation>
</comment>
<feature type="region of interest" description="Disordered" evidence="7">
    <location>
        <begin position="722"/>
        <end position="746"/>
    </location>
</feature>
<dbReference type="InterPro" id="IPR003864">
    <property type="entry name" value="CSC1/OSCA1-like_7TM"/>
</dbReference>
<feature type="transmembrane region" description="Helical" evidence="8">
    <location>
        <begin position="482"/>
        <end position="502"/>
    </location>
</feature>
<gene>
    <name evidence="12" type="ORF">B9G98_04266</name>
</gene>
<dbReference type="Pfam" id="PF02714">
    <property type="entry name" value="RSN1_7TM"/>
    <property type="match status" value="1"/>
</dbReference>
<accession>A0A2T0FNT0</accession>
<evidence type="ECO:0000256" key="6">
    <source>
        <dbReference type="ARBA" id="ARBA00023136"/>
    </source>
</evidence>
<dbReference type="Proteomes" id="UP000238350">
    <property type="component" value="Unassembled WGS sequence"/>
</dbReference>
<sequence>MAPDYDYTKKSAQRGFGLQIVIAFLLGLSSVLIFSIWRRRWPRLYAARMFRRPDLPQLPPTLFGWIKTVLRISDSQVLEYAGLDAYVYLTFFKASFDLFWRLAAMSVCVIGPLRWWYTGQYEEGDDDRSLSGDRPHNGDRTVLFGNFLWVYLLSCAVFTYLTLRIFTRYTYRVVKVRQLYLGQQKTITDRTLCITGIPRSMCSKQALIEYVAGLNVGEPESVVLCKIWSELDHLMAKREEIVLKLEHYWAELLGPTFINDLEPPVHSLVLRETPEEIAQQAVEHRRSRPRGRTGWLGLKGPTVDYIDHYTTQLSDIDKLISRERQRTDIPITNAAFMTMDSVGSCQLVAQSVLDPKPHRLVAKLAPSPRDVVWGHVYLPSFEKALRGYVITFIFILTSAFMLYPVKILASLLDMNKIENFLPGLARIIRKSEWLETFVTQVLPTFVFTLFNIVVPYFYAWMSDFQGFISSEDAELASVAKNFFYVFVNLFLVFMIATNYLSLLDTTQIAVKLADTLKQLSAFYTNLIILQGMGVFPARLLQAGSLLQFPFFVTHCKSARDYLNLYKPATLNYGVILPTPLLMFMIMLMYSVISIKILVFGSIYFAIGYCVFKYQFIYSMVHPQHSTGRLWASIYRRVLLGLLLFHLSTMGVLVLQKAYTMAASIIILMIVVVVVWRDFETSTVPLLRFIALKAAEESESTEPYRDSPLDTTPDVEQVSELNSALMDNDSESSRSSGRLVSELRHSRSQTLDENRDFNRQYVNPNVTCTLNGPWIGVEGTEYVVANPQGMVRRQLNFDEWE</sequence>
<feature type="transmembrane region" description="Helical" evidence="8">
    <location>
        <begin position="596"/>
        <end position="616"/>
    </location>
</feature>
<evidence type="ECO:0000256" key="2">
    <source>
        <dbReference type="ARBA" id="ARBA00007779"/>
    </source>
</evidence>
<dbReference type="PANTHER" id="PTHR13018:SF5">
    <property type="entry name" value="RE44586P"/>
    <property type="match status" value="1"/>
</dbReference>
<dbReference type="Pfam" id="PF13967">
    <property type="entry name" value="RSN1_TM"/>
    <property type="match status" value="1"/>
</dbReference>
<evidence type="ECO:0000256" key="4">
    <source>
        <dbReference type="ARBA" id="ARBA00022692"/>
    </source>
</evidence>
<feature type="transmembrane region" description="Helical" evidence="8">
    <location>
        <begin position="387"/>
        <end position="405"/>
    </location>
</feature>
<name>A0A2T0FNT0_9ASCO</name>
<dbReference type="EMBL" id="NDIQ01000022">
    <property type="protein sequence ID" value="PRT56646.1"/>
    <property type="molecule type" value="Genomic_DNA"/>
</dbReference>
<keyword evidence="3" id="KW-0813">Transport</keyword>
<feature type="domain" description="CSC1/OSCA1-like 7TM region" evidence="9">
    <location>
        <begin position="386"/>
        <end position="651"/>
    </location>
</feature>
<feature type="transmembrane region" description="Helical" evidence="8">
    <location>
        <begin position="148"/>
        <end position="167"/>
    </location>
</feature>
<comment type="similarity">
    <text evidence="2">Belongs to the CSC1 (TC 1.A.17) family.</text>
</comment>
<evidence type="ECO:0000259" key="11">
    <source>
        <dbReference type="Pfam" id="PF14703"/>
    </source>
</evidence>
<feature type="transmembrane region" description="Helical" evidence="8">
    <location>
        <begin position="569"/>
        <end position="590"/>
    </location>
</feature>
<dbReference type="InterPro" id="IPR027815">
    <property type="entry name" value="CSC1/OSCA1-like_cyt"/>
</dbReference>